<sequence>MVSPFFEDMLSLPQPSDSESVDGLPVVRLPEDSELLNSLLSKLYPVHTVVPKSYDKVLCLLAACQKYEMTSVLSSIRAEVKRGEFPAPEGTEAYPAYVIAGAKGLIPEMENAARQTLDHPMTFEVLGEGLRLFEGWALRDLVSFRKRCKDNLVMCLDSFFEVEPPAPSSIWAGCPDVMYTRTHRQSRVLPRWLNQLLSQIQCDLKLQNFIYPLNIHSRIREEYLKALRAHLYCHFCLAVHATNGPTFCMELENTLA</sequence>
<dbReference type="EMBL" id="WHVB01000020">
    <property type="protein sequence ID" value="KAF8472325.1"/>
    <property type="molecule type" value="Genomic_DNA"/>
</dbReference>
<dbReference type="Proteomes" id="UP000759537">
    <property type="component" value="Unassembled WGS sequence"/>
</dbReference>
<feature type="non-terminal residue" evidence="1">
    <location>
        <position position="256"/>
    </location>
</feature>
<evidence type="ECO:0000313" key="2">
    <source>
        <dbReference type="Proteomes" id="UP000759537"/>
    </source>
</evidence>
<proteinExistence type="predicted"/>
<name>A0A9P5MPQ8_9AGAM</name>
<dbReference type="AlphaFoldDB" id="A0A9P5MPQ8"/>
<reference evidence="1" key="2">
    <citation type="journal article" date="2020" name="Nat. Commun.">
        <title>Large-scale genome sequencing of mycorrhizal fungi provides insights into the early evolution of symbiotic traits.</title>
        <authorList>
            <person name="Miyauchi S."/>
            <person name="Kiss E."/>
            <person name="Kuo A."/>
            <person name="Drula E."/>
            <person name="Kohler A."/>
            <person name="Sanchez-Garcia M."/>
            <person name="Morin E."/>
            <person name="Andreopoulos B."/>
            <person name="Barry K.W."/>
            <person name="Bonito G."/>
            <person name="Buee M."/>
            <person name="Carver A."/>
            <person name="Chen C."/>
            <person name="Cichocki N."/>
            <person name="Clum A."/>
            <person name="Culley D."/>
            <person name="Crous P.W."/>
            <person name="Fauchery L."/>
            <person name="Girlanda M."/>
            <person name="Hayes R.D."/>
            <person name="Keri Z."/>
            <person name="LaButti K."/>
            <person name="Lipzen A."/>
            <person name="Lombard V."/>
            <person name="Magnuson J."/>
            <person name="Maillard F."/>
            <person name="Murat C."/>
            <person name="Nolan M."/>
            <person name="Ohm R.A."/>
            <person name="Pangilinan J."/>
            <person name="Pereira M.F."/>
            <person name="Perotto S."/>
            <person name="Peter M."/>
            <person name="Pfister S."/>
            <person name="Riley R."/>
            <person name="Sitrit Y."/>
            <person name="Stielow J.B."/>
            <person name="Szollosi G."/>
            <person name="Zifcakova L."/>
            <person name="Stursova M."/>
            <person name="Spatafora J.W."/>
            <person name="Tedersoo L."/>
            <person name="Vaario L.M."/>
            <person name="Yamada A."/>
            <person name="Yan M."/>
            <person name="Wang P."/>
            <person name="Xu J."/>
            <person name="Bruns T."/>
            <person name="Baldrian P."/>
            <person name="Vilgalys R."/>
            <person name="Dunand C."/>
            <person name="Henrissat B."/>
            <person name="Grigoriev I.V."/>
            <person name="Hibbett D."/>
            <person name="Nagy L.G."/>
            <person name="Martin F.M."/>
        </authorList>
    </citation>
    <scope>NUCLEOTIDE SEQUENCE</scope>
    <source>
        <strain evidence="1">Prilba</strain>
    </source>
</reference>
<gene>
    <name evidence="1" type="ORF">DFH94DRAFT_185810</name>
</gene>
<protein>
    <recommendedName>
        <fullName evidence="3">BTB domain-containing protein</fullName>
    </recommendedName>
</protein>
<organism evidence="1 2">
    <name type="scientific">Russula ochroleuca</name>
    <dbReference type="NCBI Taxonomy" id="152965"/>
    <lineage>
        <taxon>Eukaryota</taxon>
        <taxon>Fungi</taxon>
        <taxon>Dikarya</taxon>
        <taxon>Basidiomycota</taxon>
        <taxon>Agaricomycotina</taxon>
        <taxon>Agaricomycetes</taxon>
        <taxon>Russulales</taxon>
        <taxon>Russulaceae</taxon>
        <taxon>Russula</taxon>
    </lineage>
</organism>
<evidence type="ECO:0008006" key="3">
    <source>
        <dbReference type="Google" id="ProtNLM"/>
    </source>
</evidence>
<evidence type="ECO:0000313" key="1">
    <source>
        <dbReference type="EMBL" id="KAF8472325.1"/>
    </source>
</evidence>
<comment type="caution">
    <text evidence="1">The sequence shown here is derived from an EMBL/GenBank/DDBJ whole genome shotgun (WGS) entry which is preliminary data.</text>
</comment>
<keyword evidence="2" id="KW-1185">Reference proteome</keyword>
<accession>A0A9P5MPQ8</accession>
<dbReference type="OrthoDB" id="3357985at2759"/>
<reference evidence="1" key="1">
    <citation type="submission" date="2019-10" db="EMBL/GenBank/DDBJ databases">
        <authorList>
            <consortium name="DOE Joint Genome Institute"/>
            <person name="Kuo A."/>
            <person name="Miyauchi S."/>
            <person name="Kiss E."/>
            <person name="Drula E."/>
            <person name="Kohler A."/>
            <person name="Sanchez-Garcia M."/>
            <person name="Andreopoulos B."/>
            <person name="Barry K.W."/>
            <person name="Bonito G."/>
            <person name="Buee M."/>
            <person name="Carver A."/>
            <person name="Chen C."/>
            <person name="Cichocki N."/>
            <person name="Clum A."/>
            <person name="Culley D."/>
            <person name="Crous P.W."/>
            <person name="Fauchery L."/>
            <person name="Girlanda M."/>
            <person name="Hayes R."/>
            <person name="Keri Z."/>
            <person name="LaButti K."/>
            <person name="Lipzen A."/>
            <person name="Lombard V."/>
            <person name="Magnuson J."/>
            <person name="Maillard F."/>
            <person name="Morin E."/>
            <person name="Murat C."/>
            <person name="Nolan M."/>
            <person name="Ohm R."/>
            <person name="Pangilinan J."/>
            <person name="Pereira M."/>
            <person name="Perotto S."/>
            <person name="Peter M."/>
            <person name="Riley R."/>
            <person name="Sitrit Y."/>
            <person name="Stielow B."/>
            <person name="Szollosi G."/>
            <person name="Zifcakova L."/>
            <person name="Stursova M."/>
            <person name="Spatafora J.W."/>
            <person name="Tedersoo L."/>
            <person name="Vaario L.-M."/>
            <person name="Yamada A."/>
            <person name="Yan M."/>
            <person name="Wang P."/>
            <person name="Xu J."/>
            <person name="Bruns T."/>
            <person name="Baldrian P."/>
            <person name="Vilgalys R."/>
            <person name="Henrissat B."/>
            <person name="Grigoriev I.V."/>
            <person name="Hibbett D."/>
            <person name="Nagy L.G."/>
            <person name="Martin F.M."/>
        </authorList>
    </citation>
    <scope>NUCLEOTIDE SEQUENCE</scope>
    <source>
        <strain evidence="1">Prilba</strain>
    </source>
</reference>